<organism evidence="4 5">
    <name type="scientific">Candidatus Falkowbacteria bacterium HGW-Falkowbacteria-2</name>
    <dbReference type="NCBI Taxonomy" id="2013769"/>
    <lineage>
        <taxon>Bacteria</taxon>
        <taxon>Candidatus Falkowiibacteriota</taxon>
    </lineage>
</organism>
<dbReference type="PANTHER" id="PTHR41251:SF1">
    <property type="entry name" value="NON-HOMOLOGOUS END JOINING PROTEIN KU"/>
    <property type="match status" value="1"/>
</dbReference>
<keyword evidence="2" id="KW-0233">DNA recombination</keyword>
<dbReference type="PANTHER" id="PTHR41251">
    <property type="entry name" value="NON-HOMOLOGOUS END JOINING PROTEIN KU"/>
    <property type="match status" value="1"/>
</dbReference>
<accession>A0A2N2E150</accession>
<comment type="similarity">
    <text evidence="2">Belongs to the prokaryotic Ku family.</text>
</comment>
<comment type="subunit">
    <text evidence="2">Homodimer. Interacts with LigD.</text>
</comment>
<dbReference type="GO" id="GO:0003690">
    <property type="term" value="F:double-stranded DNA binding"/>
    <property type="evidence" value="ECO:0007669"/>
    <property type="project" value="UniProtKB-UniRule"/>
</dbReference>
<dbReference type="FunFam" id="2.40.290.10:FF:000004">
    <property type="entry name" value="Non-homologous end joining protein Ku"/>
    <property type="match status" value="1"/>
</dbReference>
<evidence type="ECO:0000313" key="5">
    <source>
        <dbReference type="Proteomes" id="UP000233325"/>
    </source>
</evidence>
<gene>
    <name evidence="2" type="primary">ku</name>
    <name evidence="4" type="ORF">CVU83_01650</name>
</gene>
<dbReference type="InterPro" id="IPR006164">
    <property type="entry name" value="DNA_bd_Ku70/Ku80"/>
</dbReference>
<evidence type="ECO:0000256" key="2">
    <source>
        <dbReference type="HAMAP-Rule" id="MF_01875"/>
    </source>
</evidence>
<dbReference type="Gene3D" id="2.40.290.10">
    <property type="match status" value="1"/>
</dbReference>
<keyword evidence="2" id="KW-0234">DNA repair</keyword>
<dbReference type="Pfam" id="PF02735">
    <property type="entry name" value="Ku"/>
    <property type="match status" value="1"/>
</dbReference>
<dbReference type="HAMAP" id="MF_01875">
    <property type="entry name" value="Prokaryotic_Ku"/>
    <property type="match status" value="1"/>
</dbReference>
<dbReference type="GO" id="GO:0006310">
    <property type="term" value="P:DNA recombination"/>
    <property type="evidence" value="ECO:0007669"/>
    <property type="project" value="UniProtKB-KW"/>
</dbReference>
<dbReference type="AlphaFoldDB" id="A0A2N2E150"/>
<dbReference type="InterPro" id="IPR016194">
    <property type="entry name" value="SPOC-like_C_dom_sf"/>
</dbReference>
<keyword evidence="1 2" id="KW-0238">DNA-binding</keyword>
<feature type="domain" description="Ku" evidence="3">
    <location>
        <begin position="52"/>
        <end position="180"/>
    </location>
</feature>
<keyword evidence="2" id="KW-0227">DNA damage</keyword>
<protein>
    <recommendedName>
        <fullName evidence="2">Non-homologous end joining protein Ku</fullName>
    </recommendedName>
</protein>
<dbReference type="PIRSF" id="PIRSF006493">
    <property type="entry name" value="Prok_Ku"/>
    <property type="match status" value="1"/>
</dbReference>
<reference evidence="4 5" key="1">
    <citation type="journal article" date="2017" name="ISME J.">
        <title>Potential for microbial H2 and metal transformations associated with novel bacteria and archaea in deep terrestrial subsurface sediments.</title>
        <authorList>
            <person name="Hernsdorf A.W."/>
            <person name="Amano Y."/>
            <person name="Miyakawa K."/>
            <person name="Ise K."/>
            <person name="Suzuki Y."/>
            <person name="Anantharaman K."/>
            <person name="Probst A."/>
            <person name="Burstein D."/>
            <person name="Thomas B.C."/>
            <person name="Banfield J.F."/>
        </authorList>
    </citation>
    <scope>NUCLEOTIDE SEQUENCE [LARGE SCALE GENOMIC DNA]</scope>
    <source>
        <strain evidence="4">HGW-Falkowbacteria-2</strain>
    </source>
</reference>
<evidence type="ECO:0000256" key="1">
    <source>
        <dbReference type="ARBA" id="ARBA00023125"/>
    </source>
</evidence>
<evidence type="ECO:0000313" key="4">
    <source>
        <dbReference type="EMBL" id="PKM88464.1"/>
    </source>
</evidence>
<dbReference type="SMART" id="SM00559">
    <property type="entry name" value="Ku78"/>
    <property type="match status" value="1"/>
</dbReference>
<dbReference type="InterPro" id="IPR009187">
    <property type="entry name" value="Prok_Ku"/>
</dbReference>
<name>A0A2N2E150_9BACT</name>
<dbReference type="EMBL" id="PHAH01000017">
    <property type="protein sequence ID" value="PKM88464.1"/>
    <property type="molecule type" value="Genomic_DNA"/>
</dbReference>
<dbReference type="Proteomes" id="UP000233325">
    <property type="component" value="Unassembled WGS sequence"/>
</dbReference>
<sequence length="261" mass="30174">MKAIWNGSLSFGLINIPIRIYSASEERALKFRMLDKHGNCPISYVKVCRTNGKAVKYEDIVKGYEYRRGDFVILTDEELKKAAPKQSKLIEVSSFVAEDEIPGMIINRPYYIEPDPKAEKAYVLLREALKKADKVGVAKFIIRQKEHLAMIKPEGRALMLITLRFKDEIREPEDLRIPEDSKYSEKEFDMAVMLINHLENHFKLTDYSDTYTDEVKKIIAKKAKGKPIKIEEDDEPPVTDMRNLMQTLKLSLEQSKSKSKK</sequence>
<comment type="function">
    <text evidence="2">With LigD forms a non-homologous end joining (NHEJ) DNA repair enzyme, which repairs dsDNA breaks with reduced fidelity. Binds linear dsDNA with 5'- and 3'- overhangs but not closed circular dsDNA nor ssDNA. Recruits and stimulates the ligase activity of LigD.</text>
</comment>
<evidence type="ECO:0000259" key="3">
    <source>
        <dbReference type="SMART" id="SM00559"/>
    </source>
</evidence>
<dbReference type="NCBIfam" id="TIGR02772">
    <property type="entry name" value="Ku_bact"/>
    <property type="match status" value="1"/>
</dbReference>
<dbReference type="SUPFAM" id="SSF100939">
    <property type="entry name" value="SPOC domain-like"/>
    <property type="match status" value="1"/>
</dbReference>
<proteinExistence type="inferred from homology"/>
<comment type="caution">
    <text evidence="4">The sequence shown here is derived from an EMBL/GenBank/DDBJ whole genome shotgun (WGS) entry which is preliminary data.</text>
</comment>
<dbReference type="GO" id="GO:0006303">
    <property type="term" value="P:double-strand break repair via nonhomologous end joining"/>
    <property type="evidence" value="ECO:0007669"/>
    <property type="project" value="UniProtKB-UniRule"/>
</dbReference>